<keyword evidence="6" id="KW-1185">Reference proteome</keyword>
<dbReference type="RefSeq" id="WP_338201865.1">
    <property type="nucleotide sequence ID" value="NZ_JAEKNR010000120.1"/>
</dbReference>
<evidence type="ECO:0000313" key="5">
    <source>
        <dbReference type="EMBL" id="MBJ7598665.1"/>
    </source>
</evidence>
<keyword evidence="3" id="KW-0804">Transcription</keyword>
<dbReference type="SMART" id="SM00895">
    <property type="entry name" value="FCD"/>
    <property type="match status" value="1"/>
</dbReference>
<name>A0A934KAI6_9BACT</name>
<dbReference type="Pfam" id="PF07729">
    <property type="entry name" value="FCD"/>
    <property type="match status" value="1"/>
</dbReference>
<evidence type="ECO:0000256" key="1">
    <source>
        <dbReference type="ARBA" id="ARBA00023015"/>
    </source>
</evidence>
<dbReference type="SUPFAM" id="SSF48008">
    <property type="entry name" value="GntR ligand-binding domain-like"/>
    <property type="match status" value="1"/>
</dbReference>
<dbReference type="Pfam" id="PF00392">
    <property type="entry name" value="GntR"/>
    <property type="match status" value="1"/>
</dbReference>
<dbReference type="GO" id="GO:0003677">
    <property type="term" value="F:DNA binding"/>
    <property type="evidence" value="ECO:0007669"/>
    <property type="project" value="UniProtKB-KW"/>
</dbReference>
<accession>A0A934KAI6</accession>
<dbReference type="Proteomes" id="UP000612893">
    <property type="component" value="Unassembled WGS sequence"/>
</dbReference>
<dbReference type="EMBL" id="JAEKNR010000120">
    <property type="protein sequence ID" value="MBJ7598665.1"/>
    <property type="molecule type" value="Genomic_DNA"/>
</dbReference>
<sequence length="257" mass="28366">MTATDSSAPGRDSANVATVHERLRTAILRGELEPGAIIPQGTLAAVFDVGRTPLREALRMLQREGLVISEPNRPVRIAPLSQKDFEDLYIMRIALETVAIHITVPTLTSTDFADLEGFMAQMDHYQKAEDQTGFRGPHCAFHHRLIAGSGLRVSTQIDELSDHSERYRQRFGDSVSWQVPRSEHREILDAAAARDADLAVERLAGHYARIAALVFKILDPEHDPERLRSAIKAIAPGAEARLVAKPPRRTKGGSLVC</sequence>
<dbReference type="PANTHER" id="PTHR43537">
    <property type="entry name" value="TRANSCRIPTIONAL REGULATOR, GNTR FAMILY"/>
    <property type="match status" value="1"/>
</dbReference>
<evidence type="ECO:0000256" key="2">
    <source>
        <dbReference type="ARBA" id="ARBA00023125"/>
    </source>
</evidence>
<keyword evidence="2" id="KW-0238">DNA-binding</keyword>
<feature type="domain" description="HTH gntR-type" evidence="4">
    <location>
        <begin position="13"/>
        <end position="80"/>
    </location>
</feature>
<comment type="caution">
    <text evidence="5">The sequence shown here is derived from an EMBL/GenBank/DDBJ whole genome shotgun (WGS) entry which is preliminary data.</text>
</comment>
<protein>
    <submittedName>
        <fullName evidence="5">GntR family transcriptional regulator</fullName>
    </submittedName>
</protein>
<dbReference type="PROSITE" id="PS50949">
    <property type="entry name" value="HTH_GNTR"/>
    <property type="match status" value="1"/>
</dbReference>
<keyword evidence="1" id="KW-0805">Transcription regulation</keyword>
<organism evidence="5 6">
    <name type="scientific">Candidatus Nephthysia bennettiae</name>
    <dbReference type="NCBI Taxonomy" id="3127016"/>
    <lineage>
        <taxon>Bacteria</taxon>
        <taxon>Bacillati</taxon>
        <taxon>Candidatus Dormiibacterota</taxon>
        <taxon>Candidatus Dormibacteria</taxon>
        <taxon>Candidatus Dormibacterales</taxon>
        <taxon>Candidatus Dormibacteraceae</taxon>
        <taxon>Candidatus Nephthysia</taxon>
    </lineage>
</organism>
<dbReference type="InterPro" id="IPR008920">
    <property type="entry name" value="TF_FadR/GntR_C"/>
</dbReference>
<dbReference type="SMART" id="SM00345">
    <property type="entry name" value="HTH_GNTR"/>
    <property type="match status" value="1"/>
</dbReference>
<dbReference type="AlphaFoldDB" id="A0A934KAI6"/>
<dbReference type="Gene3D" id="1.20.120.530">
    <property type="entry name" value="GntR ligand-binding domain-like"/>
    <property type="match status" value="1"/>
</dbReference>
<reference evidence="5" key="1">
    <citation type="submission" date="2020-10" db="EMBL/GenBank/DDBJ databases">
        <title>Ca. Dormibacterota MAGs.</title>
        <authorList>
            <person name="Montgomery K."/>
        </authorList>
    </citation>
    <scope>NUCLEOTIDE SEQUENCE [LARGE SCALE GENOMIC DNA]</scope>
    <source>
        <strain evidence="5">SC8812_S17_10</strain>
    </source>
</reference>
<dbReference type="CDD" id="cd07377">
    <property type="entry name" value="WHTH_GntR"/>
    <property type="match status" value="1"/>
</dbReference>
<evidence type="ECO:0000259" key="4">
    <source>
        <dbReference type="PROSITE" id="PS50949"/>
    </source>
</evidence>
<evidence type="ECO:0000256" key="3">
    <source>
        <dbReference type="ARBA" id="ARBA00023163"/>
    </source>
</evidence>
<dbReference type="InterPro" id="IPR000524">
    <property type="entry name" value="Tscrpt_reg_HTH_GntR"/>
</dbReference>
<dbReference type="SUPFAM" id="SSF46785">
    <property type="entry name" value="Winged helix' DNA-binding domain"/>
    <property type="match status" value="1"/>
</dbReference>
<dbReference type="Gene3D" id="1.10.10.10">
    <property type="entry name" value="Winged helix-like DNA-binding domain superfamily/Winged helix DNA-binding domain"/>
    <property type="match status" value="1"/>
</dbReference>
<dbReference type="PANTHER" id="PTHR43537:SF5">
    <property type="entry name" value="UXU OPERON TRANSCRIPTIONAL REGULATOR"/>
    <property type="match status" value="1"/>
</dbReference>
<evidence type="ECO:0000313" key="6">
    <source>
        <dbReference type="Proteomes" id="UP000612893"/>
    </source>
</evidence>
<gene>
    <name evidence="5" type="ORF">JF922_11350</name>
</gene>
<dbReference type="InterPro" id="IPR036388">
    <property type="entry name" value="WH-like_DNA-bd_sf"/>
</dbReference>
<proteinExistence type="predicted"/>
<dbReference type="InterPro" id="IPR011711">
    <property type="entry name" value="GntR_C"/>
</dbReference>
<dbReference type="InterPro" id="IPR036390">
    <property type="entry name" value="WH_DNA-bd_sf"/>
</dbReference>